<reference evidence="1 3" key="1">
    <citation type="journal article" date="2008" name="Science">
        <title>The Physcomitrella genome reveals evolutionary insights into the conquest of land by plants.</title>
        <authorList>
            <person name="Rensing S."/>
            <person name="Lang D."/>
            <person name="Zimmer A."/>
            <person name="Terry A."/>
            <person name="Salamov A."/>
            <person name="Shapiro H."/>
            <person name="Nishiyama T."/>
            <person name="Perroud P.-F."/>
            <person name="Lindquist E."/>
            <person name="Kamisugi Y."/>
            <person name="Tanahashi T."/>
            <person name="Sakakibara K."/>
            <person name="Fujita T."/>
            <person name="Oishi K."/>
            <person name="Shin-I T."/>
            <person name="Kuroki Y."/>
            <person name="Toyoda A."/>
            <person name="Suzuki Y."/>
            <person name="Hashimoto A."/>
            <person name="Yamaguchi K."/>
            <person name="Sugano A."/>
            <person name="Kohara Y."/>
            <person name="Fujiyama A."/>
            <person name="Anterola A."/>
            <person name="Aoki S."/>
            <person name="Ashton N."/>
            <person name="Barbazuk W.B."/>
            <person name="Barker E."/>
            <person name="Bennetzen J."/>
            <person name="Bezanilla M."/>
            <person name="Blankenship R."/>
            <person name="Cho S.H."/>
            <person name="Dutcher S."/>
            <person name="Estelle M."/>
            <person name="Fawcett J.A."/>
            <person name="Gundlach H."/>
            <person name="Hanada K."/>
            <person name="Heyl A."/>
            <person name="Hicks K.A."/>
            <person name="Hugh J."/>
            <person name="Lohr M."/>
            <person name="Mayer K."/>
            <person name="Melkozernov A."/>
            <person name="Murata T."/>
            <person name="Nelson D."/>
            <person name="Pils B."/>
            <person name="Prigge M."/>
            <person name="Reiss B."/>
            <person name="Renner T."/>
            <person name="Rombauts S."/>
            <person name="Rushton P."/>
            <person name="Sanderfoot A."/>
            <person name="Schween G."/>
            <person name="Shiu S.-H."/>
            <person name="Stueber K."/>
            <person name="Theodoulou F.L."/>
            <person name="Tu H."/>
            <person name="Van de Peer Y."/>
            <person name="Verrier P.J."/>
            <person name="Waters E."/>
            <person name="Wood A."/>
            <person name="Yang L."/>
            <person name="Cove D."/>
            <person name="Cuming A."/>
            <person name="Hasebe M."/>
            <person name="Lucas S."/>
            <person name="Mishler D.B."/>
            <person name="Reski R."/>
            <person name="Grigoriev I."/>
            <person name="Quatrano R.S."/>
            <person name="Boore J.L."/>
        </authorList>
    </citation>
    <scope>NUCLEOTIDE SEQUENCE [LARGE SCALE GENOMIC DNA]</scope>
    <source>
        <strain evidence="2 3">cv. Gransden 2004</strain>
    </source>
</reference>
<reference evidence="1 3" key="2">
    <citation type="journal article" date="2018" name="Plant J.">
        <title>The Physcomitrella patens chromosome-scale assembly reveals moss genome structure and evolution.</title>
        <authorList>
            <person name="Lang D."/>
            <person name="Ullrich K.K."/>
            <person name="Murat F."/>
            <person name="Fuchs J."/>
            <person name="Jenkins J."/>
            <person name="Haas F.B."/>
            <person name="Piednoel M."/>
            <person name="Gundlach H."/>
            <person name="Van Bel M."/>
            <person name="Meyberg R."/>
            <person name="Vives C."/>
            <person name="Morata J."/>
            <person name="Symeonidi A."/>
            <person name="Hiss M."/>
            <person name="Muchero W."/>
            <person name="Kamisugi Y."/>
            <person name="Saleh O."/>
            <person name="Blanc G."/>
            <person name="Decker E.L."/>
            <person name="van Gessel N."/>
            <person name="Grimwood J."/>
            <person name="Hayes R.D."/>
            <person name="Graham S.W."/>
            <person name="Gunter L.E."/>
            <person name="McDaniel S.F."/>
            <person name="Hoernstein S.N.W."/>
            <person name="Larsson A."/>
            <person name="Li F.W."/>
            <person name="Perroud P.F."/>
            <person name="Phillips J."/>
            <person name="Ranjan P."/>
            <person name="Rokshar D.S."/>
            <person name="Rothfels C.J."/>
            <person name="Schneider L."/>
            <person name="Shu S."/>
            <person name="Stevenson D.W."/>
            <person name="Thummler F."/>
            <person name="Tillich M."/>
            <person name="Villarreal Aguilar J.C."/>
            <person name="Widiez T."/>
            <person name="Wong G.K."/>
            <person name="Wymore A."/>
            <person name="Zhang Y."/>
            <person name="Zimmer A.D."/>
            <person name="Quatrano R.S."/>
            <person name="Mayer K.F.X."/>
            <person name="Goodstein D."/>
            <person name="Casacuberta J.M."/>
            <person name="Vandepoele K."/>
            <person name="Reski R."/>
            <person name="Cuming A.C."/>
            <person name="Tuskan G.A."/>
            <person name="Maumus F."/>
            <person name="Salse J."/>
            <person name="Schmutz J."/>
            <person name="Rensing S.A."/>
        </authorList>
    </citation>
    <scope>NUCLEOTIDE SEQUENCE [LARGE SCALE GENOMIC DNA]</scope>
    <source>
        <strain evidence="2 3">cv. Gransden 2004</strain>
    </source>
</reference>
<evidence type="ECO:0000313" key="3">
    <source>
        <dbReference type="Proteomes" id="UP000006727"/>
    </source>
</evidence>
<name>A0A2K1IA40_PHYPA</name>
<dbReference type="EMBL" id="ABEU02000027">
    <property type="protein sequence ID" value="PNR26143.1"/>
    <property type="molecule type" value="Genomic_DNA"/>
</dbReference>
<dbReference type="Gramene" id="Pp3c27_411V3.1">
    <property type="protein sequence ID" value="Pp3c27_411V3.1"/>
    <property type="gene ID" value="Pp3c27_411"/>
</dbReference>
<dbReference type="Proteomes" id="UP000006727">
    <property type="component" value="Chromosome 27"/>
</dbReference>
<protein>
    <submittedName>
        <fullName evidence="1 2">Uncharacterized protein</fullName>
    </submittedName>
</protein>
<dbReference type="AlphaFoldDB" id="A0A2K1IA40"/>
<evidence type="ECO:0000313" key="2">
    <source>
        <dbReference type="EnsemblPlants" id="Pp3c27_411V3.1"/>
    </source>
</evidence>
<accession>A0A2K1IA40</accession>
<dbReference type="InParanoid" id="A0A2K1IA40"/>
<organism evidence="1">
    <name type="scientific">Physcomitrium patens</name>
    <name type="common">Spreading-leaved earth moss</name>
    <name type="synonym">Physcomitrella patens</name>
    <dbReference type="NCBI Taxonomy" id="3218"/>
    <lineage>
        <taxon>Eukaryota</taxon>
        <taxon>Viridiplantae</taxon>
        <taxon>Streptophyta</taxon>
        <taxon>Embryophyta</taxon>
        <taxon>Bryophyta</taxon>
        <taxon>Bryophytina</taxon>
        <taxon>Bryopsida</taxon>
        <taxon>Funariidae</taxon>
        <taxon>Funariales</taxon>
        <taxon>Funariaceae</taxon>
        <taxon>Physcomitrium</taxon>
    </lineage>
</organism>
<dbReference type="EnsemblPlants" id="Pp3c27_411V3.1">
    <property type="protein sequence ID" value="Pp3c27_411V3.1"/>
    <property type="gene ID" value="Pp3c27_411"/>
</dbReference>
<sequence length="92" mass="10394">MEGRARKCSPVLQNSVHDPLQLFESRAPMLYGVSTCNCVLEPTPLCLNLKHSFILKRKSTKIQDLLSLIVNIHCNCCNHQRCVATYSLCLPH</sequence>
<keyword evidence="3" id="KW-1185">Reference proteome</keyword>
<evidence type="ECO:0000313" key="1">
    <source>
        <dbReference type="EMBL" id="PNR26143.1"/>
    </source>
</evidence>
<reference evidence="2" key="3">
    <citation type="submission" date="2020-12" db="UniProtKB">
        <authorList>
            <consortium name="EnsemblPlants"/>
        </authorList>
    </citation>
    <scope>IDENTIFICATION</scope>
</reference>
<proteinExistence type="predicted"/>
<gene>
    <name evidence="1" type="ORF">PHYPA_030717</name>
</gene>